<protein>
    <submittedName>
        <fullName evidence="1">Uncharacterized protein</fullName>
    </submittedName>
</protein>
<reference evidence="1" key="1">
    <citation type="submission" date="2016-04" db="EMBL/GenBank/DDBJ databases">
        <authorList>
            <person name="Evans L.H."/>
            <person name="Alamgir A."/>
            <person name="Owens N."/>
            <person name="Weber N.D."/>
            <person name="Virtaneva K."/>
            <person name="Barbian K."/>
            <person name="Babar A."/>
            <person name="Rosenke K."/>
        </authorList>
    </citation>
    <scope>NUCLEOTIDE SEQUENCE [LARGE SCALE GENOMIC DNA]</scope>
    <source>
        <strain evidence="1">CBS 101.48</strain>
    </source>
</reference>
<proteinExistence type="predicted"/>
<organism evidence="1">
    <name type="scientific">Absidia glauca</name>
    <name type="common">Pin mould</name>
    <dbReference type="NCBI Taxonomy" id="4829"/>
    <lineage>
        <taxon>Eukaryota</taxon>
        <taxon>Fungi</taxon>
        <taxon>Fungi incertae sedis</taxon>
        <taxon>Mucoromycota</taxon>
        <taxon>Mucoromycotina</taxon>
        <taxon>Mucoromycetes</taxon>
        <taxon>Mucorales</taxon>
        <taxon>Cunninghamellaceae</taxon>
        <taxon>Absidia</taxon>
    </lineage>
</organism>
<gene>
    <name evidence="1" type="primary">ABSGL_13396.1 scaffold 14161</name>
</gene>
<sequence>MVDCMPTQLCKLTSTEWQATQQLDDDADWHVLQHQDVPPPGDDDDHLEEEPWEQVEIKEKHVPPIKPQRHQSAHVYGHCRTRRPDPSLYRSCSQETLKTSGVEADVWLLVNN</sequence>
<evidence type="ECO:0000313" key="2">
    <source>
        <dbReference type="Proteomes" id="UP000078561"/>
    </source>
</evidence>
<dbReference type="InParanoid" id="A0A168S335"/>
<dbReference type="EMBL" id="LT554852">
    <property type="protein sequence ID" value="SAM07739.1"/>
    <property type="molecule type" value="Genomic_DNA"/>
</dbReference>
<dbReference type="AlphaFoldDB" id="A0A168S335"/>
<name>A0A168S335_ABSGL</name>
<dbReference type="Proteomes" id="UP000078561">
    <property type="component" value="Unassembled WGS sequence"/>
</dbReference>
<evidence type="ECO:0000313" key="1">
    <source>
        <dbReference type="EMBL" id="SAM07739.1"/>
    </source>
</evidence>
<keyword evidence="2" id="KW-1185">Reference proteome</keyword>
<accession>A0A168S335</accession>